<dbReference type="Proteomes" id="UP000307808">
    <property type="component" value="Unassembled WGS sequence"/>
</dbReference>
<reference evidence="1 2" key="1">
    <citation type="submission" date="2019-04" db="EMBL/GenBank/DDBJ databases">
        <authorList>
            <person name="Dong K."/>
        </authorList>
    </citation>
    <scope>NUCLEOTIDE SEQUENCE [LARGE SCALE GENOMIC DNA]</scope>
    <source>
        <strain evidence="2">dk3543</strain>
    </source>
</reference>
<dbReference type="RefSeq" id="WP_137066101.1">
    <property type="nucleotide sequence ID" value="NZ_CP040748.1"/>
</dbReference>
<name>A0A4U2YL85_9ACTN</name>
<keyword evidence="2" id="KW-1185">Reference proteome</keyword>
<gene>
    <name evidence="1" type="ORF">FC770_10525</name>
</gene>
<evidence type="ECO:0000313" key="2">
    <source>
        <dbReference type="Proteomes" id="UP000307808"/>
    </source>
</evidence>
<protein>
    <submittedName>
        <fullName evidence="1">Uncharacterized protein</fullName>
    </submittedName>
</protein>
<organism evidence="1 2">
    <name type="scientific">Nocardioides jishulii</name>
    <dbReference type="NCBI Taxonomy" id="2575440"/>
    <lineage>
        <taxon>Bacteria</taxon>
        <taxon>Bacillati</taxon>
        <taxon>Actinomycetota</taxon>
        <taxon>Actinomycetes</taxon>
        <taxon>Propionibacteriales</taxon>
        <taxon>Nocardioidaceae</taxon>
        <taxon>Nocardioides</taxon>
    </lineage>
</organism>
<dbReference type="EMBL" id="SZPY01000003">
    <property type="protein sequence ID" value="TKI61262.1"/>
    <property type="molecule type" value="Genomic_DNA"/>
</dbReference>
<accession>A0A4U2YL85</accession>
<sequence>MRGLSVRWSLADAPAGAAQELRDYVADASHARFSGMTGLRFKTWRMREGEWFEGTYVFVSDEARAEFEAGFRPNAGEAPVSKIAGSGPVLIEPFEVVAIAEGWDGFASSPRG</sequence>
<dbReference type="OrthoDB" id="4838347at2"/>
<comment type="caution">
    <text evidence="1">The sequence shown here is derived from an EMBL/GenBank/DDBJ whole genome shotgun (WGS) entry which is preliminary data.</text>
</comment>
<evidence type="ECO:0000313" key="1">
    <source>
        <dbReference type="EMBL" id="TKI61262.1"/>
    </source>
</evidence>
<dbReference type="AlphaFoldDB" id="A0A4U2YL85"/>
<proteinExistence type="predicted"/>
<dbReference type="Gene3D" id="3.30.70.100">
    <property type="match status" value="1"/>
</dbReference>